<comment type="caution">
    <text evidence="1">The sequence shown here is derived from an EMBL/GenBank/DDBJ whole genome shotgun (WGS) entry which is preliminary data.</text>
</comment>
<protein>
    <submittedName>
        <fullName evidence="1">Uncharacterized protein</fullName>
    </submittedName>
</protein>
<accession>A0AAV5VNZ0</accession>
<gene>
    <name evidence="1" type="ORF">PFISCL1PPCAC_11396</name>
</gene>
<keyword evidence="2" id="KW-1185">Reference proteome</keyword>
<evidence type="ECO:0000313" key="2">
    <source>
        <dbReference type="Proteomes" id="UP001432322"/>
    </source>
</evidence>
<reference evidence="1" key="1">
    <citation type="submission" date="2023-10" db="EMBL/GenBank/DDBJ databases">
        <title>Genome assembly of Pristionchus species.</title>
        <authorList>
            <person name="Yoshida K."/>
            <person name="Sommer R.J."/>
        </authorList>
    </citation>
    <scope>NUCLEOTIDE SEQUENCE</scope>
    <source>
        <strain evidence="1">RS5133</strain>
    </source>
</reference>
<name>A0AAV5VNZ0_9BILA</name>
<evidence type="ECO:0000313" key="1">
    <source>
        <dbReference type="EMBL" id="GMT20099.1"/>
    </source>
</evidence>
<sequence>EEKKEKKKIVSLLVPLRVVIFDEKVKKKSVVIEANGDSRVCDLTSHSDLTETIGRRVCDWSCEGDDLKSISISGLTSFTSKRPIELKCTLHKK</sequence>
<proteinExistence type="predicted"/>
<feature type="non-terminal residue" evidence="1">
    <location>
        <position position="1"/>
    </location>
</feature>
<dbReference type="EMBL" id="BTSY01000003">
    <property type="protein sequence ID" value="GMT20099.1"/>
    <property type="molecule type" value="Genomic_DNA"/>
</dbReference>
<organism evidence="1 2">
    <name type="scientific">Pristionchus fissidentatus</name>
    <dbReference type="NCBI Taxonomy" id="1538716"/>
    <lineage>
        <taxon>Eukaryota</taxon>
        <taxon>Metazoa</taxon>
        <taxon>Ecdysozoa</taxon>
        <taxon>Nematoda</taxon>
        <taxon>Chromadorea</taxon>
        <taxon>Rhabditida</taxon>
        <taxon>Rhabditina</taxon>
        <taxon>Diplogasteromorpha</taxon>
        <taxon>Diplogasteroidea</taxon>
        <taxon>Neodiplogasteridae</taxon>
        <taxon>Pristionchus</taxon>
    </lineage>
</organism>
<dbReference type="Proteomes" id="UP001432322">
    <property type="component" value="Unassembled WGS sequence"/>
</dbReference>
<dbReference type="AlphaFoldDB" id="A0AAV5VNZ0"/>